<proteinExistence type="predicted"/>
<name>A0ABD3HEG9_9MARC</name>
<dbReference type="EMBL" id="JBJQOH010000004">
    <property type="protein sequence ID" value="KAL3689281.1"/>
    <property type="molecule type" value="Genomic_DNA"/>
</dbReference>
<sequence>MLETIDACLDKADRNPSLFILIATALRHNWHERNEKQFKGANSFSSESTQINAQHSQTEPRSFHTDHGRPPDELHNTHGMQNRQEDSSTNRLILLNPLANAATINMHNTMIRLLEHYDNHLQEDNVWGSDARITSVQIASTISDTPRCNLHRQSSAIASPGTPTYWEWSPSDSRKIPRPSRYHMTLRLYWNSLA</sequence>
<comment type="caution">
    <text evidence="2">The sequence shown here is derived from an EMBL/GenBank/DDBJ whole genome shotgun (WGS) entry which is preliminary data.</text>
</comment>
<evidence type="ECO:0000313" key="2">
    <source>
        <dbReference type="EMBL" id="KAL3689281.1"/>
    </source>
</evidence>
<keyword evidence="3" id="KW-1185">Reference proteome</keyword>
<evidence type="ECO:0000256" key="1">
    <source>
        <dbReference type="SAM" id="MobiDB-lite"/>
    </source>
</evidence>
<dbReference type="AlphaFoldDB" id="A0ABD3HEG9"/>
<dbReference type="Proteomes" id="UP001633002">
    <property type="component" value="Unassembled WGS sequence"/>
</dbReference>
<accession>A0ABD3HEG9</accession>
<feature type="region of interest" description="Disordered" evidence="1">
    <location>
        <begin position="40"/>
        <end position="87"/>
    </location>
</feature>
<organism evidence="2 3">
    <name type="scientific">Riccia sorocarpa</name>
    <dbReference type="NCBI Taxonomy" id="122646"/>
    <lineage>
        <taxon>Eukaryota</taxon>
        <taxon>Viridiplantae</taxon>
        <taxon>Streptophyta</taxon>
        <taxon>Embryophyta</taxon>
        <taxon>Marchantiophyta</taxon>
        <taxon>Marchantiopsida</taxon>
        <taxon>Marchantiidae</taxon>
        <taxon>Marchantiales</taxon>
        <taxon>Ricciaceae</taxon>
        <taxon>Riccia</taxon>
    </lineage>
</organism>
<reference evidence="2 3" key="1">
    <citation type="submission" date="2024-09" db="EMBL/GenBank/DDBJ databases">
        <title>Chromosome-scale assembly of Riccia sorocarpa.</title>
        <authorList>
            <person name="Paukszto L."/>
        </authorList>
    </citation>
    <scope>NUCLEOTIDE SEQUENCE [LARGE SCALE GENOMIC DNA]</scope>
    <source>
        <strain evidence="2">LP-2024</strain>
        <tissue evidence="2">Aerial parts of the thallus</tissue>
    </source>
</reference>
<protein>
    <submittedName>
        <fullName evidence="2">Uncharacterized protein</fullName>
    </submittedName>
</protein>
<evidence type="ECO:0000313" key="3">
    <source>
        <dbReference type="Proteomes" id="UP001633002"/>
    </source>
</evidence>
<feature type="compositionally biased region" description="Basic and acidic residues" evidence="1">
    <location>
        <begin position="61"/>
        <end position="76"/>
    </location>
</feature>
<feature type="compositionally biased region" description="Polar residues" evidence="1">
    <location>
        <begin position="40"/>
        <end position="60"/>
    </location>
</feature>
<gene>
    <name evidence="2" type="ORF">R1sor_015590</name>
</gene>